<keyword evidence="5" id="KW-0963">Cytoplasm</keyword>
<comment type="similarity">
    <text evidence="1">Belongs to the prefoldin subunit alpha family.</text>
</comment>
<evidence type="ECO:0000256" key="3">
    <source>
        <dbReference type="ARBA" id="ARBA00023186"/>
    </source>
</evidence>
<sequence>MDNDEQSKKIDKDAEIQKNLILFKNYEERMNLLQRHRALLDISIKECDNALEFITFLINKKKENVENTEVFMPIGGGTFVSAVLNNYNNVLINIGGGYNLYKDTSDAEEFLKKRKKQFNESISNVNVELDKINKTLVYLRAKLEELAK</sequence>
<comment type="subcellular location">
    <subcellularLocation>
        <location evidence="5">Cytoplasm</location>
    </subcellularLocation>
</comment>
<dbReference type="InterPro" id="IPR009053">
    <property type="entry name" value="Prefoldin"/>
</dbReference>
<dbReference type="Proteomes" id="UP000317158">
    <property type="component" value="Unassembled WGS sequence"/>
</dbReference>
<dbReference type="HAMAP" id="MF_00308">
    <property type="entry name" value="PfdA"/>
    <property type="match status" value="1"/>
</dbReference>
<dbReference type="GO" id="GO:0016272">
    <property type="term" value="C:prefoldin complex"/>
    <property type="evidence" value="ECO:0007669"/>
    <property type="project" value="UniProtKB-UniRule"/>
</dbReference>
<protein>
    <recommendedName>
        <fullName evidence="5 6">Prefoldin subunit alpha</fullName>
    </recommendedName>
    <alternativeName>
        <fullName evidence="5">GimC subunit alpha</fullName>
    </alternativeName>
</protein>
<dbReference type="CDD" id="cd23160">
    <property type="entry name" value="Prefoldin_alpha_GimC"/>
    <property type="match status" value="1"/>
</dbReference>
<comment type="function">
    <text evidence="4 5">Molecular chaperone capable of stabilizing a range of proteins. Seems to fulfill an ATP-independent, HSP70-like function in archaeal de novo protein folding.</text>
</comment>
<reference evidence="7 8" key="1">
    <citation type="journal article" date="2019" name="Nat. Microbiol.">
        <title>Wide diversity of methane and short-chain alkane metabolisms in uncultured archaea.</title>
        <authorList>
            <person name="Borrel G."/>
            <person name="Adam P.S."/>
            <person name="McKay L.J."/>
            <person name="Chen L.X."/>
            <person name="Sierra-Garcia I.N."/>
            <person name="Sieber C.M."/>
            <person name="Letourneur Q."/>
            <person name="Ghozlane A."/>
            <person name="Andersen G.L."/>
            <person name="Li W.J."/>
            <person name="Hallam S.J."/>
            <person name="Muyzer G."/>
            <person name="de Oliveira V.M."/>
            <person name="Inskeep W.P."/>
            <person name="Banfield J.F."/>
            <person name="Gribaldo S."/>
        </authorList>
    </citation>
    <scope>NUCLEOTIDE SEQUENCE [LARGE SCALE GENOMIC DNA]</scope>
    <source>
        <strain evidence="7">NM1a</strain>
    </source>
</reference>
<name>A0A520KTM1_METT2</name>
<gene>
    <name evidence="5 7" type="primary">pfdA</name>
    <name evidence="7" type="ORF">EF806_00595</name>
</gene>
<dbReference type="EMBL" id="RXIF01000002">
    <property type="protein sequence ID" value="RZN65425.1"/>
    <property type="molecule type" value="Genomic_DNA"/>
</dbReference>
<evidence type="ECO:0000256" key="2">
    <source>
        <dbReference type="ARBA" id="ARBA00011716"/>
    </source>
</evidence>
<evidence type="ECO:0000256" key="1">
    <source>
        <dbReference type="ARBA" id="ARBA00010048"/>
    </source>
</evidence>
<evidence type="ECO:0000256" key="4">
    <source>
        <dbReference type="ARBA" id="ARBA00025077"/>
    </source>
</evidence>
<evidence type="ECO:0000256" key="5">
    <source>
        <dbReference type="HAMAP-Rule" id="MF_00308"/>
    </source>
</evidence>
<accession>A0A520KTM1</accession>
<proteinExistence type="inferred from homology"/>
<dbReference type="InterPro" id="IPR004127">
    <property type="entry name" value="Prefoldin_subunit_alpha"/>
</dbReference>
<evidence type="ECO:0000313" key="8">
    <source>
        <dbReference type="Proteomes" id="UP000317158"/>
    </source>
</evidence>
<evidence type="ECO:0000256" key="6">
    <source>
        <dbReference type="NCBIfam" id="TIGR00293"/>
    </source>
</evidence>
<comment type="similarity">
    <text evidence="5">Belongs to the prefoldin alpha subunit family.</text>
</comment>
<dbReference type="GO" id="GO:0006457">
    <property type="term" value="P:protein folding"/>
    <property type="evidence" value="ECO:0007669"/>
    <property type="project" value="UniProtKB-UniRule"/>
</dbReference>
<dbReference type="GO" id="GO:0051082">
    <property type="term" value="F:unfolded protein binding"/>
    <property type="evidence" value="ECO:0007669"/>
    <property type="project" value="UniProtKB-UniRule"/>
</dbReference>
<evidence type="ECO:0000313" key="7">
    <source>
        <dbReference type="EMBL" id="RZN65425.1"/>
    </source>
</evidence>
<dbReference type="Pfam" id="PF02996">
    <property type="entry name" value="Prefoldin"/>
    <property type="match status" value="1"/>
</dbReference>
<dbReference type="Gene3D" id="1.10.287.370">
    <property type="match status" value="1"/>
</dbReference>
<dbReference type="NCBIfam" id="TIGR00293">
    <property type="entry name" value="prefoldin subunit alpha"/>
    <property type="match status" value="1"/>
</dbReference>
<comment type="subunit">
    <text evidence="2 5">Heterohexamer of two alpha and four beta subunits.</text>
</comment>
<dbReference type="GO" id="GO:0005737">
    <property type="term" value="C:cytoplasm"/>
    <property type="evidence" value="ECO:0007669"/>
    <property type="project" value="UniProtKB-SubCell"/>
</dbReference>
<comment type="caution">
    <text evidence="7">The sequence shown here is derived from an EMBL/GenBank/DDBJ whole genome shotgun (WGS) entry which is preliminary data.</text>
</comment>
<organism evidence="7 8">
    <name type="scientific">Methanoliparum thermophilum</name>
    <dbReference type="NCBI Taxonomy" id="2491083"/>
    <lineage>
        <taxon>Archaea</taxon>
        <taxon>Methanobacteriati</taxon>
        <taxon>Methanobacteriota</taxon>
        <taxon>Candidatus Methanoliparia</taxon>
        <taxon>Candidatus Methanoliparales</taxon>
        <taxon>Candidatus Methanoliparaceae</taxon>
        <taxon>Candidatus Methanoliparum</taxon>
    </lineage>
</organism>
<dbReference type="SUPFAM" id="SSF46579">
    <property type="entry name" value="Prefoldin"/>
    <property type="match status" value="1"/>
</dbReference>
<keyword evidence="3 5" id="KW-0143">Chaperone</keyword>
<dbReference type="AlphaFoldDB" id="A0A520KTM1"/>
<dbReference type="InterPro" id="IPR011599">
    <property type="entry name" value="PFD_alpha_archaea"/>
</dbReference>